<comment type="catalytic activity">
    <reaction evidence="8 10">
        <text>S-sulfanyl-L-cysteinyl-[protein] + uridine(34) in tRNA + AH2 + ATP = 2-thiouridine(34) in tRNA + L-cysteinyl-[protein] + A + AMP + diphosphate + H(+)</text>
        <dbReference type="Rhea" id="RHEA:47032"/>
        <dbReference type="Rhea" id="RHEA-COMP:10131"/>
        <dbReference type="Rhea" id="RHEA-COMP:11726"/>
        <dbReference type="Rhea" id="RHEA-COMP:11727"/>
        <dbReference type="Rhea" id="RHEA-COMP:11728"/>
        <dbReference type="ChEBI" id="CHEBI:13193"/>
        <dbReference type="ChEBI" id="CHEBI:15378"/>
        <dbReference type="ChEBI" id="CHEBI:17499"/>
        <dbReference type="ChEBI" id="CHEBI:29950"/>
        <dbReference type="ChEBI" id="CHEBI:30616"/>
        <dbReference type="ChEBI" id="CHEBI:33019"/>
        <dbReference type="ChEBI" id="CHEBI:61963"/>
        <dbReference type="ChEBI" id="CHEBI:65315"/>
        <dbReference type="ChEBI" id="CHEBI:87170"/>
        <dbReference type="ChEBI" id="CHEBI:456215"/>
        <dbReference type="EC" id="2.8.1.13"/>
    </reaction>
</comment>
<dbReference type="EMBL" id="LGCM01000006">
    <property type="protein sequence ID" value="KPL91263.1"/>
    <property type="molecule type" value="Genomic_DNA"/>
</dbReference>
<keyword evidence="4 10" id="KW-0547">Nucleotide-binding</keyword>
<organism evidence="12 13">
    <name type="scientific">Levilinea saccharolytica</name>
    <dbReference type="NCBI Taxonomy" id="229921"/>
    <lineage>
        <taxon>Bacteria</taxon>
        <taxon>Bacillati</taxon>
        <taxon>Chloroflexota</taxon>
        <taxon>Anaerolineae</taxon>
        <taxon>Anaerolineales</taxon>
        <taxon>Anaerolineaceae</taxon>
        <taxon>Levilinea</taxon>
    </lineage>
</organism>
<protein>
    <recommendedName>
        <fullName evidence="10">tRNA-specific 2-thiouridylase MnmA</fullName>
        <ecNumber evidence="10">2.8.1.13</ecNumber>
    </recommendedName>
</protein>
<feature type="site" description="Interaction with tRNA" evidence="10">
    <location>
        <position position="126"/>
    </location>
</feature>
<dbReference type="GO" id="GO:0002143">
    <property type="term" value="P:tRNA wobble position uridine thiolation"/>
    <property type="evidence" value="ECO:0007669"/>
    <property type="project" value="TreeGrafter"/>
</dbReference>
<evidence type="ECO:0000256" key="1">
    <source>
        <dbReference type="ARBA" id="ARBA00022555"/>
    </source>
</evidence>
<dbReference type="GO" id="GO:0103016">
    <property type="term" value="F:tRNA-uridine 2-sulfurtransferase activity"/>
    <property type="evidence" value="ECO:0007669"/>
    <property type="project" value="UniProtKB-EC"/>
</dbReference>
<dbReference type="SUPFAM" id="SSF52402">
    <property type="entry name" value="Adenine nucleotide alpha hydrolases-like"/>
    <property type="match status" value="1"/>
</dbReference>
<dbReference type="InterPro" id="IPR004506">
    <property type="entry name" value="MnmA-like"/>
</dbReference>
<dbReference type="NCBIfam" id="TIGR00420">
    <property type="entry name" value="trmU"/>
    <property type="match status" value="1"/>
</dbReference>
<evidence type="ECO:0000259" key="11">
    <source>
        <dbReference type="PROSITE" id="PS50206"/>
    </source>
</evidence>
<proteinExistence type="inferred from homology"/>
<dbReference type="Pfam" id="PF20259">
    <property type="entry name" value="tRNA_Me_trans_M"/>
    <property type="match status" value="1"/>
</dbReference>
<keyword evidence="3 10" id="KW-0819">tRNA processing</keyword>
<keyword evidence="5 10" id="KW-0067">ATP-binding</keyword>
<dbReference type="PANTHER" id="PTHR11933">
    <property type="entry name" value="TRNA 5-METHYLAMINOMETHYL-2-THIOURIDYLATE -METHYLTRANSFERASE"/>
    <property type="match status" value="1"/>
</dbReference>
<feature type="binding site" evidence="10">
    <location>
        <position position="34"/>
    </location>
    <ligand>
        <name>ATP</name>
        <dbReference type="ChEBI" id="CHEBI:30616"/>
    </ligand>
</feature>
<dbReference type="GO" id="GO:0005737">
    <property type="term" value="C:cytoplasm"/>
    <property type="evidence" value="ECO:0007669"/>
    <property type="project" value="UniProtKB-SubCell"/>
</dbReference>
<dbReference type="AlphaFoldDB" id="A0A0P6Y168"/>
<gene>
    <name evidence="10" type="primary">mnmA</name>
    <name evidence="12" type="ORF">ADN01_01620</name>
</gene>
<dbReference type="InterPro" id="IPR023382">
    <property type="entry name" value="MnmA-like_central_sf"/>
</dbReference>
<evidence type="ECO:0000256" key="8">
    <source>
        <dbReference type="ARBA" id="ARBA00051542"/>
    </source>
</evidence>
<keyword evidence="6 10" id="KW-0694">RNA-binding</keyword>
<dbReference type="Gene3D" id="3.40.50.620">
    <property type="entry name" value="HUPs"/>
    <property type="match status" value="1"/>
</dbReference>
<keyword evidence="10" id="KW-0963">Cytoplasm</keyword>
<evidence type="ECO:0000256" key="10">
    <source>
        <dbReference type="HAMAP-Rule" id="MF_00144"/>
    </source>
</evidence>
<name>A0A0P6Y168_9CHLR</name>
<dbReference type="FunFam" id="2.30.30.280:FF:000001">
    <property type="entry name" value="tRNA-specific 2-thiouridylase MnmA"/>
    <property type="match status" value="1"/>
</dbReference>
<reference evidence="12 13" key="1">
    <citation type="submission" date="2015-07" db="EMBL/GenBank/DDBJ databases">
        <title>Genome sequence of Levilinea saccharolytica DSM 16555.</title>
        <authorList>
            <person name="Hemp J."/>
            <person name="Ward L.M."/>
            <person name="Pace L.A."/>
            <person name="Fischer W.W."/>
        </authorList>
    </citation>
    <scope>NUCLEOTIDE SEQUENCE [LARGE SCALE GENOMIC DNA]</scope>
    <source>
        <strain evidence="12 13">KIBI-1</strain>
    </source>
</reference>
<feature type="disulfide bond" description="Alternate" evidence="10">
    <location>
        <begin position="101"/>
        <end position="198"/>
    </location>
</feature>
<dbReference type="InterPro" id="IPR046885">
    <property type="entry name" value="MnmA-like_C"/>
</dbReference>
<dbReference type="PANTHER" id="PTHR11933:SF5">
    <property type="entry name" value="MITOCHONDRIAL TRNA-SPECIFIC 2-THIOURIDYLASE 1"/>
    <property type="match status" value="1"/>
</dbReference>
<evidence type="ECO:0000313" key="13">
    <source>
        <dbReference type="Proteomes" id="UP000050501"/>
    </source>
</evidence>
<dbReference type="Proteomes" id="UP000050501">
    <property type="component" value="Unassembled WGS sequence"/>
</dbReference>
<comment type="caution">
    <text evidence="12">The sequence shown here is derived from an EMBL/GenBank/DDBJ whole genome shotgun (WGS) entry which is preliminary data.</text>
</comment>
<sequence>MGATVVVGMSGGVDSSVAAALLVEQGYRVIGIMLRLWSEEGREQENRCCTPDDMAQARRVAAILGIPFYAVDVRELFRDTVVQNFLDGYRAGITPNPCLVCNRQIRWGHMLEQALKLGADYLATGHYACLDLAKNGKVQLLRAVDGKKDQSYVLSMLNQKQLSRTLFPLGGLTKQVVREMALNYRLPTARRSESQDLCFLGGEDYRTFLTRYVPEAASPGPIYDRDGARLGEHEGLAFYTIGQRKGLKISNPEPLFVLDKKMSENALIVGPAEQLGQQCLETEGFNWIAEESPAEPFAAEVKIRYRAALAPAEIQPLENGNVRMVFERWQRDITPGQVAAVYLGRVVLGGGRIARVDGRRTTAAPADERAA</sequence>
<dbReference type="OrthoDB" id="9800696at2"/>
<dbReference type="Gene3D" id="2.40.30.10">
    <property type="entry name" value="Translation factors"/>
    <property type="match status" value="1"/>
</dbReference>
<evidence type="ECO:0000256" key="7">
    <source>
        <dbReference type="ARBA" id="ARBA00023157"/>
    </source>
</evidence>
<dbReference type="GO" id="GO:0005524">
    <property type="term" value="F:ATP binding"/>
    <property type="evidence" value="ECO:0007669"/>
    <property type="project" value="UniProtKB-KW"/>
</dbReference>
<feature type="active site" description="Cysteine persulfide intermediate" evidence="10">
    <location>
        <position position="198"/>
    </location>
</feature>
<comment type="subcellular location">
    <subcellularLocation>
        <location evidence="10">Cytoplasm</location>
    </subcellularLocation>
</comment>
<evidence type="ECO:0000313" key="12">
    <source>
        <dbReference type="EMBL" id="KPL91263.1"/>
    </source>
</evidence>
<dbReference type="HAMAP" id="MF_00144">
    <property type="entry name" value="tRNA_thiouridyl_MnmA"/>
    <property type="match status" value="1"/>
</dbReference>
<feature type="site" description="Interaction with tRNA" evidence="10">
    <location>
        <position position="337"/>
    </location>
</feature>
<dbReference type="STRING" id="229921.ADN01_01620"/>
<keyword evidence="7 10" id="KW-1015">Disulfide bond</keyword>
<accession>A0A0P6Y168</accession>
<dbReference type="Pfam" id="PF20258">
    <property type="entry name" value="tRNA_Me_trans_C"/>
    <property type="match status" value="1"/>
</dbReference>
<dbReference type="GO" id="GO:0000049">
    <property type="term" value="F:tRNA binding"/>
    <property type="evidence" value="ECO:0007669"/>
    <property type="project" value="UniProtKB-KW"/>
</dbReference>
<comment type="caution">
    <text evidence="10">Lacks conserved residue(s) required for the propagation of feature annotation.</text>
</comment>
<dbReference type="FunFam" id="3.40.50.620:FF:000115">
    <property type="entry name" value="tRNA-specific 2-thiouridylase MnmA"/>
    <property type="match status" value="1"/>
</dbReference>
<dbReference type="InterPro" id="IPR001763">
    <property type="entry name" value="Rhodanese-like_dom"/>
</dbReference>
<evidence type="ECO:0000256" key="6">
    <source>
        <dbReference type="ARBA" id="ARBA00022884"/>
    </source>
</evidence>
<dbReference type="Pfam" id="PF03054">
    <property type="entry name" value="tRNA_Me_trans"/>
    <property type="match status" value="1"/>
</dbReference>
<feature type="region of interest" description="Interaction with tRNA" evidence="10">
    <location>
        <begin position="148"/>
        <end position="150"/>
    </location>
</feature>
<evidence type="ECO:0000256" key="2">
    <source>
        <dbReference type="ARBA" id="ARBA00022679"/>
    </source>
</evidence>
<feature type="binding site" evidence="10">
    <location>
        <begin position="8"/>
        <end position="15"/>
    </location>
    <ligand>
        <name>ATP</name>
        <dbReference type="ChEBI" id="CHEBI:30616"/>
    </ligand>
</feature>
<evidence type="ECO:0000256" key="4">
    <source>
        <dbReference type="ARBA" id="ARBA00022741"/>
    </source>
</evidence>
<feature type="active site" description="Nucleophile" evidence="10">
    <location>
        <position position="101"/>
    </location>
</feature>
<keyword evidence="1 10" id="KW-0820">tRNA-binding</keyword>
<feature type="domain" description="Rhodanese" evidence="11">
    <location>
        <begin position="5"/>
        <end position="46"/>
    </location>
</feature>
<feature type="binding site" evidence="10">
    <location>
        <position position="125"/>
    </location>
    <ligand>
        <name>ATP</name>
        <dbReference type="ChEBI" id="CHEBI:30616"/>
    </ligand>
</feature>
<dbReference type="NCBIfam" id="NF001138">
    <property type="entry name" value="PRK00143.1"/>
    <property type="match status" value="1"/>
</dbReference>
<dbReference type="EC" id="2.8.1.13" evidence="10"/>
<keyword evidence="2 10" id="KW-0808">Transferase</keyword>
<dbReference type="RefSeq" id="WP_062418373.1">
    <property type="nucleotide sequence ID" value="NZ_DF967974.1"/>
</dbReference>
<dbReference type="Gene3D" id="2.30.30.280">
    <property type="entry name" value="Adenine nucleotide alpha hydrolases-like domains"/>
    <property type="match status" value="1"/>
</dbReference>
<evidence type="ECO:0000256" key="3">
    <source>
        <dbReference type="ARBA" id="ARBA00022694"/>
    </source>
</evidence>
<feature type="region of interest" description="Interaction with tRNA" evidence="10">
    <location>
        <begin position="304"/>
        <end position="305"/>
    </location>
</feature>
<comment type="similarity">
    <text evidence="10">Belongs to the MnmA/TRMU family.</text>
</comment>
<dbReference type="CDD" id="cd01998">
    <property type="entry name" value="MnmA_TRMU-like"/>
    <property type="match status" value="1"/>
</dbReference>
<comment type="function">
    <text evidence="9 10">Catalyzes the 2-thiolation of uridine at the wobble position (U34) of tRNA, leading to the formation of s(2)U34.</text>
</comment>
<evidence type="ECO:0000256" key="9">
    <source>
        <dbReference type="ARBA" id="ARBA00056575"/>
    </source>
</evidence>
<dbReference type="PATRIC" id="fig|229921.5.peg.2776"/>
<dbReference type="InterPro" id="IPR014729">
    <property type="entry name" value="Rossmann-like_a/b/a_fold"/>
</dbReference>
<dbReference type="InterPro" id="IPR046884">
    <property type="entry name" value="MnmA-like_central"/>
</dbReference>
<dbReference type="PROSITE" id="PS50206">
    <property type="entry name" value="RHODANESE_3"/>
    <property type="match status" value="1"/>
</dbReference>
<evidence type="ECO:0000256" key="5">
    <source>
        <dbReference type="ARBA" id="ARBA00022840"/>
    </source>
</evidence>
<keyword evidence="13" id="KW-1185">Reference proteome</keyword>